<dbReference type="Pfam" id="PF23562">
    <property type="entry name" value="AMP-binding_C_3"/>
    <property type="match status" value="1"/>
</dbReference>
<evidence type="ECO:0000259" key="3">
    <source>
        <dbReference type="Pfam" id="PF00501"/>
    </source>
</evidence>
<dbReference type="RefSeq" id="WP_226955230.1">
    <property type="nucleotide sequence ID" value="NZ_JACDXW010000009.1"/>
</dbReference>
<dbReference type="Proteomes" id="UP000776983">
    <property type="component" value="Unassembled WGS sequence"/>
</dbReference>
<dbReference type="InterPro" id="IPR000873">
    <property type="entry name" value="AMP-dep_synth/lig_dom"/>
</dbReference>
<dbReference type="Gene3D" id="3.40.50.12780">
    <property type="entry name" value="N-terminal domain of ligase-like"/>
    <property type="match status" value="1"/>
</dbReference>
<dbReference type="InterPro" id="IPR020845">
    <property type="entry name" value="AMP-binding_CS"/>
</dbReference>
<keyword evidence="5" id="KW-1185">Reference proteome</keyword>
<gene>
    <name evidence="4" type="ORF">H0484_13780</name>
</gene>
<dbReference type="EMBL" id="JACDXW010000009">
    <property type="protein sequence ID" value="MCB5364815.1"/>
    <property type="molecule type" value="Genomic_DNA"/>
</dbReference>
<evidence type="ECO:0000313" key="5">
    <source>
        <dbReference type="Proteomes" id="UP000776983"/>
    </source>
</evidence>
<evidence type="ECO:0000256" key="1">
    <source>
        <dbReference type="ARBA" id="ARBA00022741"/>
    </source>
</evidence>
<dbReference type="PANTHER" id="PTHR43272:SF33">
    <property type="entry name" value="AMP-BINDING DOMAIN-CONTAINING PROTEIN-RELATED"/>
    <property type="match status" value="1"/>
</dbReference>
<comment type="caution">
    <text evidence="4">The sequence shown here is derived from an EMBL/GenBank/DDBJ whole genome shotgun (WGS) entry which is preliminary data.</text>
</comment>
<keyword evidence="1" id="KW-0547">Nucleotide-binding</keyword>
<protein>
    <submittedName>
        <fullName evidence="4">Feruloyl-CoA synthase</fullName>
    </submittedName>
</protein>
<dbReference type="Pfam" id="PF00501">
    <property type="entry name" value="AMP-binding"/>
    <property type="match status" value="1"/>
</dbReference>
<evidence type="ECO:0000256" key="2">
    <source>
        <dbReference type="ARBA" id="ARBA00022840"/>
    </source>
</evidence>
<dbReference type="CDD" id="cd05921">
    <property type="entry name" value="FCS"/>
    <property type="match status" value="1"/>
</dbReference>
<organism evidence="4 5">
    <name type="scientific">Mesopusillimonas faecipullorum</name>
    <dbReference type="NCBI Taxonomy" id="2755040"/>
    <lineage>
        <taxon>Bacteria</taxon>
        <taxon>Pseudomonadati</taxon>
        <taxon>Pseudomonadota</taxon>
        <taxon>Betaproteobacteria</taxon>
        <taxon>Burkholderiales</taxon>
        <taxon>Alcaligenaceae</taxon>
        <taxon>Mesopusillimonas</taxon>
    </lineage>
</organism>
<reference evidence="4 5" key="1">
    <citation type="submission" date="2020-07" db="EMBL/GenBank/DDBJ databases">
        <title>Pusillimonas sp. nov., isolated from poultry manure in Taiwan.</title>
        <authorList>
            <person name="Lin S.-Y."/>
            <person name="Tang Y.-S."/>
            <person name="Young C.-C."/>
        </authorList>
    </citation>
    <scope>NUCLEOTIDE SEQUENCE [LARGE SCALE GENOMIC DNA]</scope>
    <source>
        <strain evidence="4 5">CC-YST705</strain>
    </source>
</reference>
<dbReference type="PROSITE" id="PS00455">
    <property type="entry name" value="AMP_BINDING"/>
    <property type="match status" value="1"/>
</dbReference>
<keyword evidence="2" id="KW-0067">ATP-binding</keyword>
<sequence>MASPPRYRRIKLSEKRIDVKPHENGTLYVSNPEPLEAYPERLTDRLLHWAQTTPDRSYMAMRDQGGDWRHITYAQALQYARNIGQALLNRNLSVDRPVVILSGNDLEHAMLALGCQFAGVPHAPISPAYSLVSKDYDKLRHVFELLTPGLVFAADAQAFRPALDAVMPDDVELVATRLEDAGRECTSFTALAATKATPAIDAARAATGPDTIFKFLFTSGSTSMPKAVINTQRMICSNLQMMAQSWPFIKEEPPVLVDWLPWNHTFGGNHNVGLVLLNGGTLYIDEGKPTDQGIATTLRNLREIAPTIYFNVPIGWEKIANALETDDVLRANYYSRIKMQFYSGAALAQPVWDKLHETAEKECGERIVMTTGLGMTETAPSAFFVLDHEARAGQIGLPVPGMTIKIIPNDDKLEVRYIGPNVTPGYWRAPEQTASAFDEEGYFCSGDAIKWQDPNDATQGFLFDGRVAEDFKLDTGTWVSVGPLRGLAAREGAPYLQDSVITGHNRRELGMFIVPNLQQCRRLAGAQEHTSDTEVLAHPSVHAFFQQLLDRLHAQGTGSATRITRALVLTEPPSLDKGEITDKGSINQRAVLSHRAPLIDELYSGTSLKVLVPSP</sequence>
<dbReference type="SUPFAM" id="SSF56801">
    <property type="entry name" value="Acetyl-CoA synthetase-like"/>
    <property type="match status" value="1"/>
</dbReference>
<evidence type="ECO:0000313" key="4">
    <source>
        <dbReference type="EMBL" id="MCB5364815.1"/>
    </source>
</evidence>
<name>A0ABS8CFJ2_9BURK</name>
<feature type="domain" description="AMP-dependent synthetase/ligase" evidence="3">
    <location>
        <begin position="48"/>
        <end position="427"/>
    </location>
</feature>
<accession>A0ABS8CFJ2</accession>
<dbReference type="InterPro" id="IPR042099">
    <property type="entry name" value="ANL_N_sf"/>
</dbReference>
<proteinExistence type="predicted"/>
<dbReference type="PANTHER" id="PTHR43272">
    <property type="entry name" value="LONG-CHAIN-FATTY-ACID--COA LIGASE"/>
    <property type="match status" value="1"/>
</dbReference>